<dbReference type="AlphaFoldDB" id="A0A250WVL2"/>
<dbReference type="EMBL" id="BEGY01000008">
    <property type="protein sequence ID" value="GAX74570.1"/>
    <property type="molecule type" value="Genomic_DNA"/>
</dbReference>
<evidence type="ECO:0000256" key="3">
    <source>
        <dbReference type="ARBA" id="ARBA00008889"/>
    </source>
</evidence>
<dbReference type="Gene3D" id="3.30.70.1730">
    <property type="match status" value="1"/>
</dbReference>
<evidence type="ECO:0000259" key="9">
    <source>
        <dbReference type="Pfam" id="PF17777"/>
    </source>
</evidence>
<dbReference type="InterPro" id="IPR043141">
    <property type="entry name" value="Ribosomal_uL10-like_sf"/>
</dbReference>
<dbReference type="OrthoDB" id="10262308at2759"/>
<dbReference type="InterPro" id="IPR051742">
    <property type="entry name" value="Ribosome_Assembly_uL10"/>
</dbReference>
<evidence type="ECO:0000256" key="6">
    <source>
        <dbReference type="ARBA" id="ARBA00023242"/>
    </source>
</evidence>
<evidence type="ECO:0000256" key="8">
    <source>
        <dbReference type="SAM" id="MobiDB-lite"/>
    </source>
</evidence>
<dbReference type="FunFam" id="3.30.70.1730:FF:000005">
    <property type="entry name" value="Ribosome assembly factor mrt4"/>
    <property type="match status" value="1"/>
</dbReference>
<dbReference type="GO" id="GO:0030687">
    <property type="term" value="C:preribosome, large subunit precursor"/>
    <property type="evidence" value="ECO:0007669"/>
    <property type="project" value="TreeGrafter"/>
</dbReference>
<evidence type="ECO:0000256" key="7">
    <source>
        <dbReference type="RuleBase" id="RU364039"/>
    </source>
</evidence>
<evidence type="ECO:0000256" key="4">
    <source>
        <dbReference type="ARBA" id="ARBA00011117"/>
    </source>
</evidence>
<dbReference type="Proteomes" id="UP000232323">
    <property type="component" value="Unassembled WGS sequence"/>
</dbReference>
<dbReference type="InterPro" id="IPR001790">
    <property type="entry name" value="Ribosomal_uL10"/>
</dbReference>
<dbReference type="InterPro" id="IPR040637">
    <property type="entry name" value="Ribosomal_uL10-like_insert"/>
</dbReference>
<comment type="subunit">
    <text evidence="4 7">Associates with the pre-60S ribosomal particle.</text>
</comment>
<comment type="similarity">
    <text evidence="3 7">Belongs to the universal ribosomal protein uL10 family.</text>
</comment>
<dbReference type="GO" id="GO:0000956">
    <property type="term" value="P:nuclear-transcribed mRNA catabolic process"/>
    <property type="evidence" value="ECO:0007669"/>
    <property type="project" value="TreeGrafter"/>
</dbReference>
<dbReference type="Pfam" id="PF17777">
    <property type="entry name" value="RL10P_insert"/>
    <property type="match status" value="1"/>
</dbReference>
<comment type="function">
    <text evidence="1">Ribosomal protein P0 is the functional equivalent of E.coli protein L10.</text>
</comment>
<keyword evidence="6 7" id="KW-0539">Nucleus</keyword>
<dbReference type="FunFam" id="3.90.105.20:FF:000003">
    <property type="entry name" value="Ribosome assembly factor mrt4"/>
    <property type="match status" value="1"/>
</dbReference>
<gene>
    <name evidence="10" type="ORF">CEUSTIGMA_g2019.t1</name>
</gene>
<feature type="compositionally biased region" description="Acidic residues" evidence="8">
    <location>
        <begin position="227"/>
        <end position="241"/>
    </location>
</feature>
<dbReference type="STRING" id="1157962.A0A250WVL2"/>
<feature type="domain" description="Large ribosomal subunit protein uL10-like insertion" evidence="9">
    <location>
        <begin position="126"/>
        <end position="200"/>
    </location>
</feature>
<evidence type="ECO:0000256" key="5">
    <source>
        <dbReference type="ARBA" id="ARBA00022490"/>
    </source>
</evidence>
<keyword evidence="7" id="KW-0690">Ribosome biogenesis</keyword>
<feature type="region of interest" description="Disordered" evidence="8">
    <location>
        <begin position="227"/>
        <end position="252"/>
    </location>
</feature>
<dbReference type="Pfam" id="PF00466">
    <property type="entry name" value="Ribosomal_L10"/>
    <property type="match status" value="1"/>
</dbReference>
<accession>A0A250WVL2</accession>
<dbReference type="InterPro" id="IPR043164">
    <property type="entry name" value="Ribosomal_uL10-like_insert_sf"/>
</dbReference>
<dbReference type="PANTHER" id="PTHR45841:SF1">
    <property type="entry name" value="MRNA TURNOVER PROTEIN 4 HOMOLOG"/>
    <property type="match status" value="1"/>
</dbReference>
<comment type="function">
    <text evidence="2 7">Component of the ribosome assembly machinery. Nuclear paralog of the ribosomal protein P0, it binds pre-60S subunits at an early stage of assembly in the nucleolus, and is replaced by P0 in cytoplasmic pre-60S subunits and mature 80S ribosomes.</text>
</comment>
<sequence length="252" mass="28422">MPKSKRNRVVALTKAKKKGKDWKEGLVQHVRTAVEQYQSVYVFQHFNMRTEQFKELRQELQENSRFLMGSTKLLQVALGKSESDEVRTNIHLLSERLKGHTGLLFTNLTKDEALKAIEEFEHEDFARAGAKATHDFRLTEGALSGPSGPLSHTLEPQLRKYGLPTRLNKGVVELLADFEVCREGKILDSSQASILRVFGIKMATFRLKLLAAWHAEGDSFEILAEAEEAEAEDPTLSDDDLMLNPDGELAEE</sequence>
<evidence type="ECO:0000313" key="11">
    <source>
        <dbReference type="Proteomes" id="UP000232323"/>
    </source>
</evidence>
<reference evidence="10 11" key="1">
    <citation type="submission" date="2017-08" db="EMBL/GenBank/DDBJ databases">
        <title>Acidophilic green algal genome provides insights into adaptation to an acidic environment.</title>
        <authorList>
            <person name="Hirooka S."/>
            <person name="Hirose Y."/>
            <person name="Kanesaki Y."/>
            <person name="Higuchi S."/>
            <person name="Fujiwara T."/>
            <person name="Onuma R."/>
            <person name="Era A."/>
            <person name="Ohbayashi R."/>
            <person name="Uzuka A."/>
            <person name="Nozaki H."/>
            <person name="Yoshikawa H."/>
            <person name="Miyagishima S.Y."/>
        </authorList>
    </citation>
    <scope>NUCLEOTIDE SEQUENCE [LARGE SCALE GENOMIC DNA]</scope>
    <source>
        <strain evidence="10 11">NIES-2499</strain>
    </source>
</reference>
<evidence type="ECO:0000313" key="10">
    <source>
        <dbReference type="EMBL" id="GAX74570.1"/>
    </source>
</evidence>
<dbReference type="Gene3D" id="3.90.105.20">
    <property type="match status" value="1"/>
</dbReference>
<evidence type="ECO:0000256" key="2">
    <source>
        <dbReference type="ARBA" id="ARBA00004046"/>
    </source>
</evidence>
<comment type="caution">
    <text evidence="10">The sequence shown here is derived from an EMBL/GenBank/DDBJ whole genome shotgun (WGS) entry which is preliminary data.</text>
</comment>
<keyword evidence="5 7" id="KW-0963">Cytoplasm</keyword>
<comment type="subcellular location">
    <subcellularLocation>
        <location evidence="7">Cytoplasm</location>
    </subcellularLocation>
    <subcellularLocation>
        <location evidence="7">Nucleus</location>
        <location evidence="7">Nucleolus</location>
    </subcellularLocation>
</comment>
<dbReference type="PANTHER" id="PTHR45841">
    <property type="entry name" value="MRNA TURNOVER PROTEIN 4 MRTO4"/>
    <property type="match status" value="1"/>
</dbReference>
<dbReference type="GO" id="GO:0003723">
    <property type="term" value="F:RNA binding"/>
    <property type="evidence" value="ECO:0007669"/>
    <property type="project" value="TreeGrafter"/>
</dbReference>
<dbReference type="GO" id="GO:0005730">
    <property type="term" value="C:nucleolus"/>
    <property type="evidence" value="ECO:0007669"/>
    <property type="project" value="UniProtKB-SubCell"/>
</dbReference>
<dbReference type="InterPro" id="IPR033867">
    <property type="entry name" value="Mrt4"/>
</dbReference>
<dbReference type="GO" id="GO:0005737">
    <property type="term" value="C:cytoplasm"/>
    <property type="evidence" value="ECO:0007669"/>
    <property type="project" value="UniProtKB-SubCell"/>
</dbReference>
<evidence type="ECO:0000256" key="1">
    <source>
        <dbReference type="ARBA" id="ARBA00002200"/>
    </source>
</evidence>
<dbReference type="CDD" id="cd05796">
    <property type="entry name" value="Ribosomal_P0_like"/>
    <property type="match status" value="1"/>
</dbReference>
<dbReference type="GO" id="GO:0006364">
    <property type="term" value="P:rRNA processing"/>
    <property type="evidence" value="ECO:0007669"/>
    <property type="project" value="TreeGrafter"/>
</dbReference>
<name>A0A250WVL2_9CHLO</name>
<protein>
    <recommendedName>
        <fullName evidence="7">Ribosome assembly factor mrt4</fullName>
    </recommendedName>
</protein>
<keyword evidence="11" id="KW-1185">Reference proteome</keyword>
<dbReference type="SUPFAM" id="SSF160369">
    <property type="entry name" value="Ribosomal protein L10-like"/>
    <property type="match status" value="1"/>
</dbReference>
<proteinExistence type="inferred from homology"/>
<dbReference type="GO" id="GO:0000027">
    <property type="term" value="P:ribosomal large subunit assembly"/>
    <property type="evidence" value="ECO:0007669"/>
    <property type="project" value="InterPro"/>
</dbReference>
<organism evidence="10 11">
    <name type="scientific">Chlamydomonas eustigma</name>
    <dbReference type="NCBI Taxonomy" id="1157962"/>
    <lineage>
        <taxon>Eukaryota</taxon>
        <taxon>Viridiplantae</taxon>
        <taxon>Chlorophyta</taxon>
        <taxon>core chlorophytes</taxon>
        <taxon>Chlorophyceae</taxon>
        <taxon>CS clade</taxon>
        <taxon>Chlamydomonadales</taxon>
        <taxon>Chlamydomonadaceae</taxon>
        <taxon>Chlamydomonas</taxon>
    </lineage>
</organism>